<dbReference type="PRINTS" id="PR00259">
    <property type="entry name" value="TMFOUR"/>
</dbReference>
<accession>A0A9D3LU19</accession>
<evidence type="ECO:0000313" key="9">
    <source>
        <dbReference type="Proteomes" id="UP001044222"/>
    </source>
</evidence>
<dbReference type="PROSITE" id="PS00421">
    <property type="entry name" value="TM4_1"/>
    <property type="match status" value="1"/>
</dbReference>
<evidence type="ECO:0000256" key="2">
    <source>
        <dbReference type="ARBA" id="ARBA00006840"/>
    </source>
</evidence>
<keyword evidence="5 7" id="KW-0472">Membrane</keyword>
<keyword evidence="6" id="KW-1015">Disulfide bond</keyword>
<reference evidence="8" key="1">
    <citation type="submission" date="2021-01" db="EMBL/GenBank/DDBJ databases">
        <title>A chromosome-scale assembly of European eel, Anguilla anguilla.</title>
        <authorList>
            <person name="Henkel C."/>
            <person name="Jong-Raadsen S.A."/>
            <person name="Dufour S."/>
            <person name="Weltzien F.-A."/>
            <person name="Palstra A.P."/>
            <person name="Pelster B."/>
            <person name="Spaink H.P."/>
            <person name="Van Den Thillart G.E."/>
            <person name="Jansen H."/>
            <person name="Zahm M."/>
            <person name="Klopp C."/>
            <person name="Cedric C."/>
            <person name="Louis A."/>
            <person name="Berthelot C."/>
            <person name="Parey E."/>
            <person name="Roest Crollius H."/>
            <person name="Montfort J."/>
            <person name="Robinson-Rechavi M."/>
            <person name="Bucao C."/>
            <person name="Bouchez O."/>
            <person name="Gislard M."/>
            <person name="Lluch J."/>
            <person name="Milhes M."/>
            <person name="Lampietro C."/>
            <person name="Lopez Roques C."/>
            <person name="Donnadieu C."/>
            <person name="Braasch I."/>
            <person name="Desvignes T."/>
            <person name="Postlethwait J."/>
            <person name="Bobe J."/>
            <person name="Guiguen Y."/>
            <person name="Dirks R."/>
        </authorList>
    </citation>
    <scope>NUCLEOTIDE SEQUENCE</scope>
    <source>
        <strain evidence="8">Tag_6206</strain>
        <tissue evidence="8">Liver</tissue>
    </source>
</reference>
<dbReference type="GO" id="GO:1900746">
    <property type="term" value="P:regulation of vascular endothelial growth factor signaling pathway"/>
    <property type="evidence" value="ECO:0007669"/>
    <property type="project" value="TreeGrafter"/>
</dbReference>
<keyword evidence="9" id="KW-1185">Reference proteome</keyword>
<feature type="transmembrane region" description="Helical" evidence="7">
    <location>
        <begin position="69"/>
        <end position="94"/>
    </location>
</feature>
<dbReference type="Proteomes" id="UP001044222">
    <property type="component" value="Chromosome 14"/>
</dbReference>
<sequence>MLSVPSKSDNKGAQPGTIMAVEGGAKCIKYLLFFFNFLFWICGLALIILGVLAQLALNNTLAIEKASVSAVPLVVIVVGVIVFFIAFFGCCGAFRESHWMITTFSVLLSFIVLIQIGAAIAGYIYRGKLNEIVDSDLKDMVSKYTNSSAEFKKAVDEMQKDLKCCGVNSSADWTSFRPDGTSVPDSCCIKQTLDCGKGAMQDADKVYQKGCLSLVKDSLRKNVQLVIVAAVVIAFLQVLGIVFACILMKSIRSGYQVM</sequence>
<dbReference type="InterPro" id="IPR018499">
    <property type="entry name" value="Tetraspanin/Peripherin"/>
</dbReference>
<evidence type="ECO:0000256" key="1">
    <source>
        <dbReference type="ARBA" id="ARBA00004141"/>
    </source>
</evidence>
<feature type="transmembrane region" description="Helical" evidence="7">
    <location>
        <begin position="223"/>
        <end position="248"/>
    </location>
</feature>
<proteinExistence type="inferred from homology"/>
<feature type="transmembrane region" description="Helical" evidence="7">
    <location>
        <begin position="106"/>
        <end position="125"/>
    </location>
</feature>
<dbReference type="EMBL" id="JAFIRN010000014">
    <property type="protein sequence ID" value="KAG5836272.1"/>
    <property type="molecule type" value="Genomic_DNA"/>
</dbReference>
<dbReference type="InterPro" id="IPR008952">
    <property type="entry name" value="Tetraspanin_EC2_sf"/>
</dbReference>
<evidence type="ECO:0000256" key="5">
    <source>
        <dbReference type="ARBA" id="ARBA00023136"/>
    </source>
</evidence>
<evidence type="ECO:0000256" key="4">
    <source>
        <dbReference type="ARBA" id="ARBA00022989"/>
    </source>
</evidence>
<dbReference type="InterPro" id="IPR018503">
    <property type="entry name" value="Tetraspanin_CS"/>
</dbReference>
<dbReference type="PANTHER" id="PTHR19282:SF456">
    <property type="entry name" value="CD63 MOLECULE"/>
    <property type="match status" value="1"/>
</dbReference>
<organism evidence="8 9">
    <name type="scientific">Anguilla anguilla</name>
    <name type="common">European freshwater eel</name>
    <name type="synonym">Muraena anguilla</name>
    <dbReference type="NCBI Taxonomy" id="7936"/>
    <lineage>
        <taxon>Eukaryota</taxon>
        <taxon>Metazoa</taxon>
        <taxon>Chordata</taxon>
        <taxon>Craniata</taxon>
        <taxon>Vertebrata</taxon>
        <taxon>Euteleostomi</taxon>
        <taxon>Actinopterygii</taxon>
        <taxon>Neopterygii</taxon>
        <taxon>Teleostei</taxon>
        <taxon>Anguilliformes</taxon>
        <taxon>Anguillidae</taxon>
        <taxon>Anguilla</taxon>
    </lineage>
</organism>
<gene>
    <name evidence="8" type="ORF">ANANG_G00252830</name>
</gene>
<dbReference type="PANTHER" id="PTHR19282">
    <property type="entry name" value="TETRASPANIN"/>
    <property type="match status" value="1"/>
</dbReference>
<dbReference type="SUPFAM" id="SSF48652">
    <property type="entry name" value="Tetraspanin"/>
    <property type="match status" value="1"/>
</dbReference>
<feature type="disulfide bond" evidence="6">
    <location>
        <begin position="164"/>
        <end position="195"/>
    </location>
</feature>
<protein>
    <recommendedName>
        <fullName evidence="7">Tetraspanin</fullName>
    </recommendedName>
</protein>
<evidence type="ECO:0000256" key="6">
    <source>
        <dbReference type="PIRSR" id="PIRSR002419-1"/>
    </source>
</evidence>
<keyword evidence="4 7" id="KW-1133">Transmembrane helix</keyword>
<dbReference type="Gene3D" id="1.10.1450.10">
    <property type="entry name" value="Tetraspanin"/>
    <property type="match status" value="1"/>
</dbReference>
<dbReference type="Pfam" id="PF00335">
    <property type="entry name" value="Tetraspanin"/>
    <property type="match status" value="1"/>
</dbReference>
<comment type="caution">
    <text evidence="8">The sequence shown here is derived from an EMBL/GenBank/DDBJ whole genome shotgun (WGS) entry which is preliminary data.</text>
</comment>
<name>A0A9D3LU19_ANGAN</name>
<feature type="transmembrane region" description="Helical" evidence="7">
    <location>
        <begin position="30"/>
        <end position="57"/>
    </location>
</feature>
<comment type="subcellular location">
    <subcellularLocation>
        <location evidence="1 7">Membrane</location>
        <topology evidence="1 7">Multi-pass membrane protein</topology>
    </subcellularLocation>
</comment>
<keyword evidence="3 7" id="KW-0812">Transmembrane</keyword>
<evidence type="ECO:0000313" key="8">
    <source>
        <dbReference type="EMBL" id="KAG5836272.1"/>
    </source>
</evidence>
<evidence type="ECO:0000256" key="3">
    <source>
        <dbReference type="ARBA" id="ARBA00022692"/>
    </source>
</evidence>
<dbReference type="GO" id="GO:0005886">
    <property type="term" value="C:plasma membrane"/>
    <property type="evidence" value="ECO:0007669"/>
    <property type="project" value="TreeGrafter"/>
</dbReference>
<dbReference type="PIRSF" id="PIRSF002419">
    <property type="entry name" value="Tetraspanin"/>
    <property type="match status" value="1"/>
</dbReference>
<dbReference type="InterPro" id="IPR000301">
    <property type="entry name" value="Tetraspanin_animals"/>
</dbReference>
<evidence type="ECO:0000256" key="7">
    <source>
        <dbReference type="RuleBase" id="RU361218"/>
    </source>
</evidence>
<comment type="similarity">
    <text evidence="2 7">Belongs to the tetraspanin (TM4SF) family.</text>
</comment>
<dbReference type="AlphaFoldDB" id="A0A9D3LU19"/>